<dbReference type="AlphaFoldDB" id="A0A9Q0YQ24"/>
<evidence type="ECO:0000256" key="2">
    <source>
        <dbReference type="SAM" id="MobiDB-lite"/>
    </source>
</evidence>
<proteinExistence type="predicted"/>
<dbReference type="SUPFAM" id="SSF57756">
    <property type="entry name" value="Retrovirus zinc finger-like domains"/>
    <property type="match status" value="1"/>
</dbReference>
<evidence type="ECO:0000259" key="5">
    <source>
        <dbReference type="PROSITE" id="PS50158"/>
    </source>
</evidence>
<feature type="compositionally biased region" description="Polar residues" evidence="2">
    <location>
        <begin position="240"/>
        <end position="252"/>
    </location>
</feature>
<keyword evidence="3" id="KW-1133">Transmembrane helix</keyword>
<dbReference type="OrthoDB" id="427960at2759"/>
<evidence type="ECO:0000256" key="3">
    <source>
        <dbReference type="SAM" id="Phobius"/>
    </source>
</evidence>
<dbReference type="GO" id="GO:0008270">
    <property type="term" value="F:zinc ion binding"/>
    <property type="evidence" value="ECO:0007669"/>
    <property type="project" value="UniProtKB-KW"/>
</dbReference>
<keyword evidence="1" id="KW-0863">Zinc-finger</keyword>
<gene>
    <name evidence="6" type="ORF">HOLleu_31379</name>
</gene>
<dbReference type="InterPro" id="IPR042509">
    <property type="entry name" value="ZCCHC3"/>
</dbReference>
<reference evidence="6" key="1">
    <citation type="submission" date="2021-10" db="EMBL/GenBank/DDBJ databases">
        <title>Tropical sea cucumber genome reveals ecological adaptation and Cuvierian tubules defense mechanism.</title>
        <authorList>
            <person name="Chen T."/>
        </authorList>
    </citation>
    <scope>NUCLEOTIDE SEQUENCE</scope>
    <source>
        <strain evidence="6">Nanhai2018</strain>
        <tissue evidence="6">Muscle</tissue>
    </source>
</reference>
<dbReference type="GO" id="GO:0002218">
    <property type="term" value="P:activation of innate immune response"/>
    <property type="evidence" value="ECO:0007669"/>
    <property type="project" value="InterPro"/>
</dbReference>
<evidence type="ECO:0000256" key="1">
    <source>
        <dbReference type="PROSITE-ProRule" id="PRU00042"/>
    </source>
</evidence>
<dbReference type="GO" id="GO:0003690">
    <property type="term" value="F:double-stranded DNA binding"/>
    <property type="evidence" value="ECO:0007669"/>
    <property type="project" value="InterPro"/>
</dbReference>
<protein>
    <submittedName>
        <fullName evidence="6">Zinc finger CCHC domain-containing protein 3</fullName>
    </submittedName>
</protein>
<dbReference type="PROSITE" id="PS00028">
    <property type="entry name" value="ZINC_FINGER_C2H2_1"/>
    <property type="match status" value="1"/>
</dbReference>
<dbReference type="PROSITE" id="PS50158">
    <property type="entry name" value="ZF_CCHC"/>
    <property type="match status" value="1"/>
</dbReference>
<dbReference type="InterPro" id="IPR036875">
    <property type="entry name" value="Znf_CCHC_sf"/>
</dbReference>
<organism evidence="6 7">
    <name type="scientific">Holothuria leucospilota</name>
    <name type="common">Black long sea cucumber</name>
    <name type="synonym">Mertensiothuria leucospilota</name>
    <dbReference type="NCBI Taxonomy" id="206669"/>
    <lineage>
        <taxon>Eukaryota</taxon>
        <taxon>Metazoa</taxon>
        <taxon>Echinodermata</taxon>
        <taxon>Eleutherozoa</taxon>
        <taxon>Echinozoa</taxon>
        <taxon>Holothuroidea</taxon>
        <taxon>Aspidochirotacea</taxon>
        <taxon>Aspidochirotida</taxon>
        <taxon>Holothuriidae</taxon>
        <taxon>Holothuria</taxon>
    </lineage>
</organism>
<evidence type="ECO:0000313" key="7">
    <source>
        <dbReference type="Proteomes" id="UP001152320"/>
    </source>
</evidence>
<keyword evidence="1" id="KW-0479">Metal-binding</keyword>
<dbReference type="Pfam" id="PF00098">
    <property type="entry name" value="zf-CCHC"/>
    <property type="match status" value="1"/>
</dbReference>
<dbReference type="InterPro" id="IPR013087">
    <property type="entry name" value="Znf_C2H2_type"/>
</dbReference>
<dbReference type="EMBL" id="JAIZAY010000016">
    <property type="protein sequence ID" value="KAJ8026528.1"/>
    <property type="molecule type" value="Genomic_DNA"/>
</dbReference>
<feature type="transmembrane region" description="Helical" evidence="3">
    <location>
        <begin position="488"/>
        <end position="510"/>
    </location>
</feature>
<keyword evidence="3" id="KW-0472">Membrane</keyword>
<comment type="caution">
    <text evidence="6">The sequence shown here is derived from an EMBL/GenBank/DDBJ whole genome shotgun (WGS) entry which is preliminary data.</text>
</comment>
<feature type="compositionally biased region" description="Acidic residues" evidence="2">
    <location>
        <begin position="308"/>
        <end position="318"/>
    </location>
</feature>
<dbReference type="Proteomes" id="UP001152320">
    <property type="component" value="Chromosome 16"/>
</dbReference>
<dbReference type="SMART" id="SM00355">
    <property type="entry name" value="ZnF_C2H2"/>
    <property type="match status" value="2"/>
</dbReference>
<dbReference type="GO" id="GO:0003723">
    <property type="term" value="F:RNA binding"/>
    <property type="evidence" value="ECO:0007669"/>
    <property type="project" value="InterPro"/>
</dbReference>
<name>A0A9Q0YQ24_HOLLE</name>
<keyword evidence="3" id="KW-0812">Transmembrane</keyword>
<dbReference type="PROSITE" id="PS50157">
    <property type="entry name" value="ZINC_FINGER_C2H2_2"/>
    <property type="match status" value="1"/>
</dbReference>
<accession>A0A9Q0YQ24</accession>
<evidence type="ECO:0000313" key="6">
    <source>
        <dbReference type="EMBL" id="KAJ8026528.1"/>
    </source>
</evidence>
<evidence type="ECO:0000259" key="4">
    <source>
        <dbReference type="PROSITE" id="PS50157"/>
    </source>
</evidence>
<feature type="region of interest" description="Disordered" evidence="2">
    <location>
        <begin position="355"/>
        <end position="375"/>
    </location>
</feature>
<dbReference type="PANTHER" id="PTHR22639">
    <property type="entry name" value="GAG-RELATED PROTEIN"/>
    <property type="match status" value="1"/>
</dbReference>
<dbReference type="PANTHER" id="PTHR22639:SF3">
    <property type="entry name" value="ZINC FINGER CCHC DOMAIN-CONTAINING PROTEIN 3"/>
    <property type="match status" value="1"/>
</dbReference>
<feature type="region of interest" description="Disordered" evidence="2">
    <location>
        <begin position="236"/>
        <end position="318"/>
    </location>
</feature>
<feature type="domain" description="C2H2-type" evidence="4">
    <location>
        <begin position="397"/>
        <end position="425"/>
    </location>
</feature>
<feature type="domain" description="CCHC-type" evidence="5">
    <location>
        <begin position="175"/>
        <end position="189"/>
    </location>
</feature>
<keyword evidence="1" id="KW-0862">Zinc</keyword>
<dbReference type="Gene3D" id="4.10.60.10">
    <property type="entry name" value="Zinc finger, CCHC-type"/>
    <property type="match status" value="1"/>
</dbReference>
<sequence>MTLNRDRSILLKLDVPGKKEVFRILSASGVNVGEHLLCVEELPNRSWDVTFKTVELKRNFFPEVNRMRRATVVSYGDKIKTVNVLHVPFEQDDNVIRFILGRYGKVIRGRFLTFPEYPEVFNGIRQYQIELEKDIPSALHLGGRYCWIRYYGQPRTCLKCNSNEHFARNCTETTCFRCKQLGHVEKDCKADISCSTCKKTGHGEFDCPLSFANRAKPTSSVWDEGEAVVVEGESLEVVPESQQEQLEGQSASSDDESLETVPESQQESSGRQSVSIDVVDTVPCDPPISKDSGEKPEEGETSIFSSEGEMDDSEVPDPAEDGIVKDWAAECTPLSATPSSPSSTLVDDGPWMEAGKAGMKSSRSSGEGSHQKVPPDVDLARNLVARSAIKCGKKVWISCAECRKGFASYQSYRKHLVKAHGISKPVRIPCPVEACHLSCINPDDWLNHLATKHPVFTLQKKLPFLIDTFSLMCESVICNFTVLKVGKVRYVTVMEVCSILLWAFSTYFVLSFRVIRDGLWICGSDPLPTKYVKNNIDILLPLITKNS</sequence>
<keyword evidence="7" id="KW-1185">Reference proteome</keyword>
<feature type="compositionally biased region" description="Polar residues" evidence="2">
    <location>
        <begin position="262"/>
        <end position="275"/>
    </location>
</feature>
<dbReference type="SMART" id="SM00343">
    <property type="entry name" value="ZnF_C2HC"/>
    <property type="match status" value="3"/>
</dbReference>
<dbReference type="InterPro" id="IPR001878">
    <property type="entry name" value="Znf_CCHC"/>
</dbReference>